<evidence type="ECO:0000259" key="4">
    <source>
        <dbReference type="PROSITE" id="PS51186"/>
    </source>
</evidence>
<dbReference type="Proteomes" id="UP001595921">
    <property type="component" value="Unassembled WGS sequence"/>
</dbReference>
<dbReference type="PROSITE" id="PS51186">
    <property type="entry name" value="GNAT"/>
    <property type="match status" value="1"/>
</dbReference>
<keyword evidence="6" id="KW-1185">Reference proteome</keyword>
<sequence>MPGAVFLENETVELRTVEEEDLEFVRDNVNDPEVWRTLGMSRPNNMKDEEQWLERISEEDDDVHLLMADDGEPVGSVGLHVNQEWGVGEFGYWVAADHWGNGYCTAAVRLLSGYAFDHLRLHKVAAGVYDHNPGSAKVLEKVGFEREGVRREEAFVDGEYHDVLRYGLLADELEREQ</sequence>
<evidence type="ECO:0000256" key="1">
    <source>
        <dbReference type="ARBA" id="ARBA00022679"/>
    </source>
</evidence>
<dbReference type="SUPFAM" id="SSF55729">
    <property type="entry name" value="Acyl-CoA N-acyltransferases (Nat)"/>
    <property type="match status" value="1"/>
</dbReference>
<dbReference type="Pfam" id="PF13302">
    <property type="entry name" value="Acetyltransf_3"/>
    <property type="match status" value="1"/>
</dbReference>
<dbReference type="GO" id="GO:0016746">
    <property type="term" value="F:acyltransferase activity"/>
    <property type="evidence" value="ECO:0007669"/>
    <property type="project" value="UniProtKB-KW"/>
</dbReference>
<dbReference type="AlphaFoldDB" id="A0ABD5PGP3"/>
<evidence type="ECO:0000256" key="3">
    <source>
        <dbReference type="ARBA" id="ARBA00038502"/>
    </source>
</evidence>
<organism evidence="5 6">
    <name type="scientific">Halobium salinum</name>
    <dbReference type="NCBI Taxonomy" id="1364940"/>
    <lineage>
        <taxon>Archaea</taxon>
        <taxon>Methanobacteriati</taxon>
        <taxon>Methanobacteriota</taxon>
        <taxon>Stenosarchaea group</taxon>
        <taxon>Halobacteria</taxon>
        <taxon>Halobacteriales</taxon>
        <taxon>Haloferacaceae</taxon>
        <taxon>Halobium</taxon>
    </lineage>
</organism>
<name>A0ABD5PGP3_9EURY</name>
<keyword evidence="1 5" id="KW-0808">Transferase</keyword>
<feature type="domain" description="N-acetyltransferase" evidence="4">
    <location>
        <begin position="12"/>
        <end position="171"/>
    </location>
</feature>
<protein>
    <submittedName>
        <fullName evidence="5">GNAT family N-acetyltransferase</fullName>
        <ecNumber evidence="5">2.3.-.-</ecNumber>
    </submittedName>
</protein>
<dbReference type="InterPro" id="IPR051531">
    <property type="entry name" value="N-acetyltransferase"/>
</dbReference>
<dbReference type="EC" id="2.3.-.-" evidence="5"/>
<accession>A0ABD5PGP3</accession>
<keyword evidence="2 5" id="KW-0012">Acyltransferase</keyword>
<dbReference type="EMBL" id="JBHSDS010000010">
    <property type="protein sequence ID" value="MFC4360022.1"/>
    <property type="molecule type" value="Genomic_DNA"/>
</dbReference>
<dbReference type="PANTHER" id="PTHR43792:SF8">
    <property type="entry name" value="[RIBOSOMAL PROTEIN US5]-ALANINE N-ACETYLTRANSFERASE"/>
    <property type="match status" value="1"/>
</dbReference>
<comment type="caution">
    <text evidence="5">The sequence shown here is derived from an EMBL/GenBank/DDBJ whole genome shotgun (WGS) entry which is preliminary data.</text>
</comment>
<dbReference type="RefSeq" id="WP_267623281.1">
    <property type="nucleotide sequence ID" value="NZ_JAODIW010000008.1"/>
</dbReference>
<proteinExistence type="inferred from homology"/>
<dbReference type="Gene3D" id="3.40.630.30">
    <property type="match status" value="1"/>
</dbReference>
<evidence type="ECO:0000313" key="5">
    <source>
        <dbReference type="EMBL" id="MFC4360022.1"/>
    </source>
</evidence>
<evidence type="ECO:0000313" key="6">
    <source>
        <dbReference type="Proteomes" id="UP001595921"/>
    </source>
</evidence>
<dbReference type="PANTHER" id="PTHR43792">
    <property type="entry name" value="GNAT FAMILY, PUTATIVE (AFU_ORTHOLOGUE AFUA_3G00765)-RELATED-RELATED"/>
    <property type="match status" value="1"/>
</dbReference>
<dbReference type="InterPro" id="IPR000182">
    <property type="entry name" value="GNAT_dom"/>
</dbReference>
<evidence type="ECO:0000256" key="2">
    <source>
        <dbReference type="ARBA" id="ARBA00023315"/>
    </source>
</evidence>
<dbReference type="InterPro" id="IPR016181">
    <property type="entry name" value="Acyl_CoA_acyltransferase"/>
</dbReference>
<reference evidence="5 6" key="1">
    <citation type="journal article" date="2019" name="Int. J. Syst. Evol. Microbiol.">
        <title>The Global Catalogue of Microorganisms (GCM) 10K type strain sequencing project: providing services to taxonomists for standard genome sequencing and annotation.</title>
        <authorList>
            <consortium name="The Broad Institute Genomics Platform"/>
            <consortium name="The Broad Institute Genome Sequencing Center for Infectious Disease"/>
            <person name="Wu L."/>
            <person name="Ma J."/>
        </authorList>
    </citation>
    <scope>NUCLEOTIDE SEQUENCE [LARGE SCALE GENOMIC DNA]</scope>
    <source>
        <strain evidence="5 6">CGMCC 1.12553</strain>
    </source>
</reference>
<gene>
    <name evidence="5" type="ORF">ACFO0N_18900</name>
</gene>
<comment type="similarity">
    <text evidence="3">Belongs to the acetyltransferase family. RimJ subfamily.</text>
</comment>